<proteinExistence type="inferred from homology"/>
<keyword evidence="5" id="KW-1185">Reference proteome</keyword>
<dbReference type="InterPro" id="IPR036291">
    <property type="entry name" value="NAD(P)-bd_dom_sf"/>
</dbReference>
<dbReference type="PROSITE" id="PS00061">
    <property type="entry name" value="ADH_SHORT"/>
    <property type="match status" value="1"/>
</dbReference>
<evidence type="ECO:0000256" key="1">
    <source>
        <dbReference type="ARBA" id="ARBA00006484"/>
    </source>
</evidence>
<dbReference type="SUPFAM" id="SSF51735">
    <property type="entry name" value="NAD(P)-binding Rossmann-fold domains"/>
    <property type="match status" value="1"/>
</dbReference>
<reference evidence="4 5" key="1">
    <citation type="journal article" date="2020" name="ISME J.">
        <title>Uncovering the hidden diversity of litter-decomposition mechanisms in mushroom-forming fungi.</title>
        <authorList>
            <person name="Floudas D."/>
            <person name="Bentzer J."/>
            <person name="Ahren D."/>
            <person name="Johansson T."/>
            <person name="Persson P."/>
            <person name="Tunlid A."/>
        </authorList>
    </citation>
    <scope>NUCLEOTIDE SEQUENCE [LARGE SCALE GENOMIC DNA]</scope>
    <source>
        <strain evidence="4 5">CBS 291.85</strain>
    </source>
</reference>
<evidence type="ECO:0000313" key="5">
    <source>
        <dbReference type="Proteomes" id="UP000559256"/>
    </source>
</evidence>
<evidence type="ECO:0008006" key="6">
    <source>
        <dbReference type="Google" id="ProtNLM"/>
    </source>
</evidence>
<dbReference type="Gene3D" id="3.40.50.720">
    <property type="entry name" value="NAD(P)-binding Rossmann-like Domain"/>
    <property type="match status" value="1"/>
</dbReference>
<dbReference type="FunFam" id="3.40.50.720:FF:000084">
    <property type="entry name" value="Short-chain dehydrogenase reductase"/>
    <property type="match status" value="1"/>
</dbReference>
<comment type="caution">
    <text evidence="4">The sequence shown here is derived from an EMBL/GenBank/DDBJ whole genome shotgun (WGS) entry which is preliminary data.</text>
</comment>
<dbReference type="GO" id="GO:0016614">
    <property type="term" value="F:oxidoreductase activity, acting on CH-OH group of donors"/>
    <property type="evidence" value="ECO:0007669"/>
    <property type="project" value="UniProtKB-ARBA"/>
</dbReference>
<dbReference type="InterPro" id="IPR020904">
    <property type="entry name" value="Sc_DH/Rdtase_CS"/>
</dbReference>
<evidence type="ECO:0000256" key="3">
    <source>
        <dbReference type="ARBA" id="ARBA00023002"/>
    </source>
</evidence>
<dbReference type="OrthoDB" id="5327538at2759"/>
<dbReference type="InterPro" id="IPR002347">
    <property type="entry name" value="SDR_fam"/>
</dbReference>
<dbReference type="PANTHER" id="PTHR48107">
    <property type="entry name" value="NADPH-DEPENDENT ALDEHYDE REDUCTASE-LIKE PROTEIN, CHLOROPLASTIC-RELATED"/>
    <property type="match status" value="1"/>
</dbReference>
<dbReference type="PRINTS" id="PR00081">
    <property type="entry name" value="GDHRDH"/>
</dbReference>
<comment type="similarity">
    <text evidence="1">Belongs to the short-chain dehydrogenases/reductases (SDR) family.</text>
</comment>
<keyword evidence="2" id="KW-0521">NADP</keyword>
<sequence length="258" mass="27249">MSSLTFSLTDKVAVITGSSRGIGAAVALRLAEEGAKVVVNYVNSSSAAEKIVSTIKSKGNGDAIAVKADVGSTEGVLHLLDESVKAFGKIDALVLNAGVMLSSKGLVDVDEQFFDTHINTNVKGPFFAVKHAIAKNMFPPEGGRVVFFSTSLTINSAITPNYLVYTMSKGAVEQMARILAKDLASKNITVNTVSPGPIDTDLFRHEKPQELINRIAASSPFNRLGQPEEVAALVAFLVSPGSQWVSGQNIRINGATMV</sequence>
<dbReference type="AlphaFoldDB" id="A0A8H5LFJ7"/>
<protein>
    <recommendedName>
        <fullName evidence="6">NAD(P)-binding protein</fullName>
    </recommendedName>
</protein>
<dbReference type="Pfam" id="PF13561">
    <property type="entry name" value="adh_short_C2"/>
    <property type="match status" value="1"/>
</dbReference>
<gene>
    <name evidence="4" type="ORF">D9758_008209</name>
</gene>
<evidence type="ECO:0000256" key="2">
    <source>
        <dbReference type="ARBA" id="ARBA00022857"/>
    </source>
</evidence>
<organism evidence="4 5">
    <name type="scientific">Tetrapyrgos nigripes</name>
    <dbReference type="NCBI Taxonomy" id="182062"/>
    <lineage>
        <taxon>Eukaryota</taxon>
        <taxon>Fungi</taxon>
        <taxon>Dikarya</taxon>
        <taxon>Basidiomycota</taxon>
        <taxon>Agaricomycotina</taxon>
        <taxon>Agaricomycetes</taxon>
        <taxon>Agaricomycetidae</taxon>
        <taxon>Agaricales</taxon>
        <taxon>Marasmiineae</taxon>
        <taxon>Marasmiaceae</taxon>
        <taxon>Tetrapyrgos</taxon>
    </lineage>
</organism>
<name>A0A8H5LFJ7_9AGAR</name>
<dbReference type="PRINTS" id="PR00080">
    <property type="entry name" value="SDRFAMILY"/>
</dbReference>
<dbReference type="PANTHER" id="PTHR48107:SF7">
    <property type="entry name" value="RE15974P"/>
    <property type="match status" value="1"/>
</dbReference>
<evidence type="ECO:0000313" key="4">
    <source>
        <dbReference type="EMBL" id="KAF5356600.1"/>
    </source>
</evidence>
<dbReference type="EMBL" id="JAACJM010000054">
    <property type="protein sequence ID" value="KAF5356600.1"/>
    <property type="molecule type" value="Genomic_DNA"/>
</dbReference>
<keyword evidence="3" id="KW-0560">Oxidoreductase</keyword>
<dbReference type="Proteomes" id="UP000559256">
    <property type="component" value="Unassembled WGS sequence"/>
</dbReference>
<accession>A0A8H5LFJ7</accession>